<evidence type="ECO:0000259" key="4">
    <source>
        <dbReference type="PROSITE" id="PS01124"/>
    </source>
</evidence>
<gene>
    <name evidence="5" type="ORF">FTW19_21450</name>
</gene>
<organism evidence="5 6">
    <name type="scientific">Terriglobus albidus</name>
    <dbReference type="NCBI Taxonomy" id="1592106"/>
    <lineage>
        <taxon>Bacteria</taxon>
        <taxon>Pseudomonadati</taxon>
        <taxon>Acidobacteriota</taxon>
        <taxon>Terriglobia</taxon>
        <taxon>Terriglobales</taxon>
        <taxon>Acidobacteriaceae</taxon>
        <taxon>Terriglobus</taxon>
    </lineage>
</organism>
<sequence>MAAGKADRSARPPKLSLSQACSLRCLFASEFAATSSDMWMSATRHAVRRPAEPLRPYIREMLWVRSEEDRVQTLLPESGMTLALRVAGAVTRGTERLPGMVISGVQDHARSLAHARGAETVIVRFTEAGAAAFLRENAGQFSNQTIDLLDVLPKETRSHFKDLPESHMAPEGYFDTIERHLADHLRVAGEISRPIAAAAAMIRRHGGKLRSEHLARAVGMSERALERAFLREVGVRPKMLSRLARLEHVCELWDRGHSLTDVAQHAGYTDQPHMVRDFRDLTGTSPRRIFSSGQPRNLPVFYK</sequence>
<dbReference type="GO" id="GO:0003700">
    <property type="term" value="F:DNA-binding transcription factor activity"/>
    <property type="evidence" value="ECO:0007669"/>
    <property type="project" value="InterPro"/>
</dbReference>
<dbReference type="Pfam" id="PF12833">
    <property type="entry name" value="HTH_18"/>
    <property type="match status" value="1"/>
</dbReference>
<evidence type="ECO:0000313" key="6">
    <source>
        <dbReference type="Proteomes" id="UP000321820"/>
    </source>
</evidence>
<dbReference type="OrthoDB" id="323290at2"/>
<dbReference type="PROSITE" id="PS01124">
    <property type="entry name" value="HTH_ARAC_FAMILY_2"/>
    <property type="match status" value="1"/>
</dbReference>
<feature type="domain" description="HTH araC/xylS-type" evidence="4">
    <location>
        <begin position="196"/>
        <end position="292"/>
    </location>
</feature>
<dbReference type="InterPro" id="IPR046532">
    <property type="entry name" value="DUF6597"/>
</dbReference>
<protein>
    <submittedName>
        <fullName evidence="5">AraC family transcriptional regulator</fullName>
    </submittedName>
</protein>
<dbReference type="AlphaFoldDB" id="A0A5B9EHL2"/>
<evidence type="ECO:0000313" key="5">
    <source>
        <dbReference type="EMBL" id="QEE30320.1"/>
    </source>
</evidence>
<keyword evidence="3" id="KW-0804">Transcription</keyword>
<dbReference type="InterPro" id="IPR050204">
    <property type="entry name" value="AraC_XylS_family_regulators"/>
</dbReference>
<dbReference type="PANTHER" id="PTHR46796:SF15">
    <property type="entry name" value="BLL1074 PROTEIN"/>
    <property type="match status" value="1"/>
</dbReference>
<reference evidence="5 6" key="1">
    <citation type="submission" date="2019-08" db="EMBL/GenBank/DDBJ databases">
        <title>Complete genome sequence of Terriglobus albidus strain ORNL.</title>
        <authorList>
            <person name="Podar M."/>
        </authorList>
    </citation>
    <scope>NUCLEOTIDE SEQUENCE [LARGE SCALE GENOMIC DNA]</scope>
    <source>
        <strain evidence="5 6">ORNL</strain>
    </source>
</reference>
<evidence type="ECO:0000256" key="2">
    <source>
        <dbReference type="ARBA" id="ARBA00023125"/>
    </source>
</evidence>
<name>A0A5B9EHL2_9BACT</name>
<evidence type="ECO:0000256" key="1">
    <source>
        <dbReference type="ARBA" id="ARBA00023015"/>
    </source>
</evidence>
<dbReference type="PANTHER" id="PTHR46796">
    <property type="entry name" value="HTH-TYPE TRANSCRIPTIONAL ACTIVATOR RHAS-RELATED"/>
    <property type="match status" value="1"/>
</dbReference>
<dbReference type="Gene3D" id="1.10.10.60">
    <property type="entry name" value="Homeodomain-like"/>
    <property type="match status" value="1"/>
</dbReference>
<evidence type="ECO:0000256" key="3">
    <source>
        <dbReference type="ARBA" id="ARBA00023163"/>
    </source>
</evidence>
<dbReference type="SMART" id="SM00342">
    <property type="entry name" value="HTH_ARAC"/>
    <property type="match status" value="1"/>
</dbReference>
<keyword evidence="2" id="KW-0238">DNA-binding</keyword>
<keyword evidence="6" id="KW-1185">Reference proteome</keyword>
<dbReference type="InterPro" id="IPR018060">
    <property type="entry name" value="HTH_AraC"/>
</dbReference>
<dbReference type="SUPFAM" id="SSF46689">
    <property type="entry name" value="Homeodomain-like"/>
    <property type="match status" value="1"/>
</dbReference>
<dbReference type="Pfam" id="PF20240">
    <property type="entry name" value="DUF6597"/>
    <property type="match status" value="1"/>
</dbReference>
<dbReference type="EMBL" id="CP042806">
    <property type="protein sequence ID" value="QEE30320.1"/>
    <property type="molecule type" value="Genomic_DNA"/>
</dbReference>
<accession>A0A5B9EHL2</accession>
<dbReference type="KEGG" id="talb:FTW19_21450"/>
<keyword evidence="1" id="KW-0805">Transcription regulation</keyword>
<dbReference type="GO" id="GO:0043565">
    <property type="term" value="F:sequence-specific DNA binding"/>
    <property type="evidence" value="ECO:0007669"/>
    <property type="project" value="InterPro"/>
</dbReference>
<proteinExistence type="predicted"/>
<dbReference type="InterPro" id="IPR009057">
    <property type="entry name" value="Homeodomain-like_sf"/>
</dbReference>
<dbReference type="Proteomes" id="UP000321820">
    <property type="component" value="Chromosome"/>
</dbReference>